<dbReference type="Gene3D" id="1.20.140.10">
    <property type="entry name" value="Butyryl-CoA Dehydrogenase, subunit A, domain 3"/>
    <property type="match status" value="1"/>
</dbReference>
<evidence type="ECO:0000259" key="2">
    <source>
        <dbReference type="Pfam" id="PF08028"/>
    </source>
</evidence>
<dbReference type="PIRSF" id="PIRSF016578">
    <property type="entry name" value="HsaA"/>
    <property type="match status" value="1"/>
</dbReference>
<dbReference type="InterPro" id="IPR009100">
    <property type="entry name" value="AcylCoA_DH/oxidase_NM_dom_sf"/>
</dbReference>
<protein>
    <recommendedName>
        <fullName evidence="2">Acyl-CoA dehydrogenase C-terminal domain-containing protein</fullName>
    </recommendedName>
</protein>
<dbReference type="InterPro" id="IPR013107">
    <property type="entry name" value="Acyl-CoA_DH_C"/>
</dbReference>
<sequence>MNNHMLNGQASWRSEIDAIVAAYSLEENTDIPSAHTMLVLQDKTLLKILDETSPAGPGKLSDVVAVCRELGKVDASLSWLVGVANAGWSMKANFSLPESVCAAMDKNAILSMVLGRPGTLEPAPKDEGWILNGEWKYASGYPWSSYFFGLAMSDDGHVRVVVVPSDDLHIIAPWQSTGLIGTQSVTIRAHDVYVPEVHTVDYQSIISGESFHNHDKPSYSGYFTGVLMNCLVGSMLGATEGAMNYVIENIQRPIAGSMYASMDHSDPVRCELGRLSSAFDLLIRAAEYNASVIDDAVYNGTILLTNRQRVEIRARATQIMRGCTETIQSLLWLYGSSGLEKSCPLEKIWRDINVGARHGGFAKLVPEELAGIVLLGGDPTTLSRMF</sequence>
<comment type="caution">
    <text evidence="3">The sequence shown here is derived from an EMBL/GenBank/DDBJ whole genome shotgun (WGS) entry which is preliminary data.</text>
</comment>
<dbReference type="Gene3D" id="2.40.110.10">
    <property type="entry name" value="Butyryl-CoA Dehydrogenase, subunit A, domain 2"/>
    <property type="match status" value="1"/>
</dbReference>
<dbReference type="GO" id="GO:0016627">
    <property type="term" value="F:oxidoreductase activity, acting on the CH-CH group of donors"/>
    <property type="evidence" value="ECO:0007669"/>
    <property type="project" value="InterPro"/>
</dbReference>
<dbReference type="AlphaFoldDB" id="A0AAJ1J9Q3"/>
<name>A0AAJ1J9Q3_XENBV</name>
<dbReference type="EMBL" id="JAILSO010000071">
    <property type="protein sequence ID" value="MDE1479720.1"/>
    <property type="molecule type" value="Genomic_DNA"/>
</dbReference>
<dbReference type="Pfam" id="PF08028">
    <property type="entry name" value="Acyl-CoA_dh_2"/>
    <property type="match status" value="1"/>
</dbReference>
<dbReference type="RefSeq" id="WP_274713263.1">
    <property type="nucleotide sequence ID" value="NZ_JAILSO010000071.1"/>
</dbReference>
<reference evidence="3" key="2">
    <citation type="journal article" date="2022" name="J. Evol. Biol.">
        <title>Pre- and post-association barriers to host switching in sympatric mutualists.</title>
        <authorList>
            <person name="Dinges Z.M."/>
            <person name="Phillips R.K."/>
            <person name="Lively C.M."/>
            <person name="Bashey F."/>
        </authorList>
    </citation>
    <scope>NUCLEOTIDE SEQUENCE</scope>
    <source>
        <strain evidence="3">MC_266_E_2016</strain>
    </source>
</reference>
<proteinExistence type="predicted"/>
<dbReference type="Proteomes" id="UP001222434">
    <property type="component" value="Unassembled WGS sequence"/>
</dbReference>
<evidence type="ECO:0000256" key="1">
    <source>
        <dbReference type="ARBA" id="ARBA00023002"/>
    </source>
</evidence>
<feature type="domain" description="Acyl-CoA dehydrogenase C-terminal" evidence="2">
    <location>
        <begin position="232"/>
        <end position="361"/>
    </location>
</feature>
<reference evidence="3" key="1">
    <citation type="submission" date="2021-08" db="EMBL/GenBank/DDBJ databases">
        <authorList>
            <person name="Papudeshi B."/>
            <person name="Bashey-Visser F."/>
        </authorList>
    </citation>
    <scope>NUCLEOTIDE SEQUENCE</scope>
    <source>
        <strain evidence="3">MC_266_E_2016</strain>
    </source>
</reference>
<organism evidence="3 4">
    <name type="scientific">Xenorhabdus bovienii</name>
    <name type="common">Xenorhabdus nematophila subsp. bovienii</name>
    <dbReference type="NCBI Taxonomy" id="40576"/>
    <lineage>
        <taxon>Bacteria</taxon>
        <taxon>Pseudomonadati</taxon>
        <taxon>Pseudomonadota</taxon>
        <taxon>Gammaproteobacteria</taxon>
        <taxon>Enterobacterales</taxon>
        <taxon>Morganellaceae</taxon>
        <taxon>Xenorhabdus</taxon>
    </lineage>
</organism>
<keyword evidence="1" id="KW-0560">Oxidoreductase</keyword>
<accession>A0AAJ1J9Q3</accession>
<gene>
    <name evidence="3" type="ORF">KKJ01_16165</name>
</gene>
<evidence type="ECO:0000313" key="3">
    <source>
        <dbReference type="EMBL" id="MDE1479720.1"/>
    </source>
</evidence>
<dbReference type="SUPFAM" id="SSF56645">
    <property type="entry name" value="Acyl-CoA dehydrogenase NM domain-like"/>
    <property type="match status" value="1"/>
</dbReference>
<dbReference type="InterPro" id="IPR046373">
    <property type="entry name" value="Acyl-CoA_Oxase/DH_mid-dom_sf"/>
</dbReference>
<evidence type="ECO:0000313" key="4">
    <source>
        <dbReference type="Proteomes" id="UP001222434"/>
    </source>
</evidence>